<evidence type="ECO:0000313" key="4">
    <source>
        <dbReference type="Proteomes" id="UP000230779"/>
    </source>
</evidence>
<dbReference type="AlphaFoldDB" id="A0A2M7RK35"/>
<feature type="compositionally biased region" description="Polar residues" evidence="1">
    <location>
        <begin position="1"/>
        <end position="12"/>
    </location>
</feature>
<evidence type="ECO:0000313" key="3">
    <source>
        <dbReference type="EMBL" id="PIY96821.1"/>
    </source>
</evidence>
<feature type="region of interest" description="Disordered" evidence="1">
    <location>
        <begin position="1"/>
        <end position="113"/>
    </location>
</feature>
<evidence type="ECO:0000256" key="1">
    <source>
        <dbReference type="SAM" id="MobiDB-lite"/>
    </source>
</evidence>
<sequence>MISDGENINSTREALKAKRHLNQVRLRREDNEKNGPMLSDDLSPEEQPGAAQLMSKFRNRLNRRERPSNRTISSATGANIPERLGETLPFPSKTTEKSEEVSPKSEDATSQQLNDVRNAAREQNASRTKGQQEKALKQAASKAQWTIRRHKARIPLLLAVLAVALLKDIIDIMGELLSVGTWSWLDWMLDISLGISAYLLGIEKNSKDRMVGWGFVLIEMIPYAGLLPAWTIRVTKAMRQSWEKIQTNQKSLDSIQKKTQSLPR</sequence>
<keyword evidence="2" id="KW-1133">Transmembrane helix</keyword>
<feature type="transmembrane region" description="Helical" evidence="2">
    <location>
        <begin position="152"/>
        <end position="170"/>
    </location>
</feature>
<protein>
    <submittedName>
        <fullName evidence="3">Uncharacterized protein</fullName>
    </submittedName>
</protein>
<feature type="transmembrane region" description="Helical" evidence="2">
    <location>
        <begin position="213"/>
        <end position="232"/>
    </location>
</feature>
<name>A0A2M7RK35_9BACT</name>
<comment type="caution">
    <text evidence="3">The sequence shown here is derived from an EMBL/GenBank/DDBJ whole genome shotgun (WGS) entry which is preliminary data.</text>
</comment>
<evidence type="ECO:0000256" key="2">
    <source>
        <dbReference type="SAM" id="Phobius"/>
    </source>
</evidence>
<dbReference type="Proteomes" id="UP000230779">
    <property type="component" value="Unassembled WGS sequence"/>
</dbReference>
<keyword evidence="2" id="KW-0812">Transmembrane</keyword>
<organism evidence="3 4">
    <name type="scientific">Candidatus Kerfeldbacteria bacterium CG_4_10_14_0_8_um_filter_42_10</name>
    <dbReference type="NCBI Taxonomy" id="2014248"/>
    <lineage>
        <taxon>Bacteria</taxon>
        <taxon>Candidatus Kerfeldiibacteriota</taxon>
    </lineage>
</organism>
<feature type="compositionally biased region" description="Basic and acidic residues" evidence="1">
    <location>
        <begin position="94"/>
        <end position="107"/>
    </location>
</feature>
<reference evidence="3 4" key="1">
    <citation type="submission" date="2017-09" db="EMBL/GenBank/DDBJ databases">
        <title>Depth-based differentiation of microbial function through sediment-hosted aquifers and enrichment of novel symbionts in the deep terrestrial subsurface.</title>
        <authorList>
            <person name="Probst A.J."/>
            <person name="Ladd B."/>
            <person name="Jarett J.K."/>
            <person name="Geller-Mcgrath D.E."/>
            <person name="Sieber C.M."/>
            <person name="Emerson J.B."/>
            <person name="Anantharaman K."/>
            <person name="Thomas B.C."/>
            <person name="Malmstrom R."/>
            <person name="Stieglmeier M."/>
            <person name="Klingl A."/>
            <person name="Woyke T."/>
            <person name="Ryan C.M."/>
            <person name="Banfield J.F."/>
        </authorList>
    </citation>
    <scope>NUCLEOTIDE SEQUENCE [LARGE SCALE GENOMIC DNA]</scope>
    <source>
        <strain evidence="3">CG_4_10_14_0_8_um_filter_42_10</strain>
    </source>
</reference>
<keyword evidence="2" id="KW-0472">Membrane</keyword>
<gene>
    <name evidence="3" type="ORF">COY66_02745</name>
</gene>
<proteinExistence type="predicted"/>
<dbReference type="EMBL" id="PFMD01000027">
    <property type="protein sequence ID" value="PIY96821.1"/>
    <property type="molecule type" value="Genomic_DNA"/>
</dbReference>
<accession>A0A2M7RK35</accession>